<dbReference type="AlphaFoldDB" id="A0AAW0D9R3"/>
<comment type="caution">
    <text evidence="1">The sequence shown here is derived from an EMBL/GenBank/DDBJ whole genome shotgun (WGS) entry which is preliminary data.</text>
</comment>
<keyword evidence="2" id="KW-1185">Reference proteome</keyword>
<dbReference type="EMBL" id="JAYKXP010000019">
    <property type="protein sequence ID" value="KAK7047636.1"/>
    <property type="molecule type" value="Genomic_DNA"/>
</dbReference>
<evidence type="ECO:0000313" key="1">
    <source>
        <dbReference type="EMBL" id="KAK7047636.1"/>
    </source>
</evidence>
<dbReference type="Proteomes" id="UP001383192">
    <property type="component" value="Unassembled WGS sequence"/>
</dbReference>
<proteinExistence type="predicted"/>
<protein>
    <submittedName>
        <fullName evidence="1">Uncharacterized protein</fullName>
    </submittedName>
</protein>
<gene>
    <name evidence="1" type="ORF">VNI00_006404</name>
</gene>
<organism evidence="1 2">
    <name type="scientific">Paramarasmius palmivorus</name>
    <dbReference type="NCBI Taxonomy" id="297713"/>
    <lineage>
        <taxon>Eukaryota</taxon>
        <taxon>Fungi</taxon>
        <taxon>Dikarya</taxon>
        <taxon>Basidiomycota</taxon>
        <taxon>Agaricomycotina</taxon>
        <taxon>Agaricomycetes</taxon>
        <taxon>Agaricomycetidae</taxon>
        <taxon>Agaricales</taxon>
        <taxon>Marasmiineae</taxon>
        <taxon>Marasmiaceae</taxon>
        <taxon>Paramarasmius</taxon>
    </lineage>
</organism>
<sequence length="150" mass="16846">MSPTDLLLHSRSFMMHSPRLSSRTQATERNVTFASRNEIVEISGNHPKAGVVRYDELSESEQVDIEVHAPEETIAVKENASPKRVQFAETGDLVEFEIDDPPTALFRIKNSEEQDHSFAEKEVSNVNSFPATITMRIYEALARVGVTRAD</sequence>
<accession>A0AAW0D9R3</accession>
<name>A0AAW0D9R3_9AGAR</name>
<reference evidence="1 2" key="1">
    <citation type="submission" date="2024-01" db="EMBL/GenBank/DDBJ databases">
        <title>A draft genome for a cacao thread blight-causing isolate of Paramarasmius palmivorus.</title>
        <authorList>
            <person name="Baruah I.K."/>
            <person name="Bukari Y."/>
            <person name="Amoako-Attah I."/>
            <person name="Meinhardt L.W."/>
            <person name="Bailey B.A."/>
            <person name="Cohen S.P."/>
        </authorList>
    </citation>
    <scope>NUCLEOTIDE SEQUENCE [LARGE SCALE GENOMIC DNA]</scope>
    <source>
        <strain evidence="1 2">GH-12</strain>
    </source>
</reference>
<evidence type="ECO:0000313" key="2">
    <source>
        <dbReference type="Proteomes" id="UP001383192"/>
    </source>
</evidence>